<gene>
    <name evidence="2" type="ORF">A2159_00865</name>
</gene>
<feature type="coiled-coil region" evidence="1">
    <location>
        <begin position="61"/>
        <end position="88"/>
    </location>
</feature>
<organism evidence="2 3">
    <name type="scientific">Candidatus Woesebacteria bacterium RBG_13_34_9</name>
    <dbReference type="NCBI Taxonomy" id="1802477"/>
    <lineage>
        <taxon>Bacteria</taxon>
        <taxon>Candidatus Woeseibacteriota</taxon>
    </lineage>
</organism>
<reference evidence="2 3" key="1">
    <citation type="journal article" date="2016" name="Nat. Commun.">
        <title>Thousands of microbial genomes shed light on interconnected biogeochemical processes in an aquifer system.</title>
        <authorList>
            <person name="Anantharaman K."/>
            <person name="Brown C.T."/>
            <person name="Hug L.A."/>
            <person name="Sharon I."/>
            <person name="Castelle C.J."/>
            <person name="Probst A.J."/>
            <person name="Thomas B.C."/>
            <person name="Singh A."/>
            <person name="Wilkins M.J."/>
            <person name="Karaoz U."/>
            <person name="Brodie E.L."/>
            <person name="Williams K.H."/>
            <person name="Hubbard S.S."/>
            <person name="Banfield J.F."/>
        </authorList>
    </citation>
    <scope>NUCLEOTIDE SEQUENCE [LARGE SCALE GENOMIC DNA]</scope>
</reference>
<keyword evidence="1" id="KW-0175">Coiled coil</keyword>
<comment type="caution">
    <text evidence="2">The sequence shown here is derived from an EMBL/GenBank/DDBJ whole genome shotgun (WGS) entry which is preliminary data.</text>
</comment>
<evidence type="ECO:0000313" key="3">
    <source>
        <dbReference type="Proteomes" id="UP000179219"/>
    </source>
</evidence>
<dbReference type="EMBL" id="MGFP01000023">
    <property type="protein sequence ID" value="OGM09468.1"/>
    <property type="molecule type" value="Genomic_DNA"/>
</dbReference>
<accession>A0A1F7X524</accession>
<dbReference type="AlphaFoldDB" id="A0A1F7X524"/>
<name>A0A1F7X524_9BACT</name>
<proteinExistence type="predicted"/>
<evidence type="ECO:0000313" key="2">
    <source>
        <dbReference type="EMBL" id="OGM09468.1"/>
    </source>
</evidence>
<sequence length="136" mass="15235">MNLPTLIEYKSINSPPQDILLSVAGVLFNLDPDSKYLLKAKNVLLEQYHLYVNNASSSASNLTAENIINQAKNELDELQKVSSFYNLKTLTSNVLLYALIGDWKILAQEELDSVGKEKLEAAFRSYSIQIPQTKVT</sequence>
<protein>
    <submittedName>
        <fullName evidence="2">Uncharacterized protein</fullName>
    </submittedName>
</protein>
<dbReference type="Proteomes" id="UP000179219">
    <property type="component" value="Unassembled WGS sequence"/>
</dbReference>
<evidence type="ECO:0000256" key="1">
    <source>
        <dbReference type="SAM" id="Coils"/>
    </source>
</evidence>